<dbReference type="GO" id="GO:0005737">
    <property type="term" value="C:cytoplasm"/>
    <property type="evidence" value="ECO:0007669"/>
    <property type="project" value="TreeGrafter"/>
</dbReference>
<dbReference type="InterPro" id="IPR000595">
    <property type="entry name" value="cNMP-bd_dom"/>
</dbReference>
<reference evidence="10" key="1">
    <citation type="submission" date="2021-01" db="EMBL/GenBank/DDBJ databases">
        <authorList>
            <person name="Corre E."/>
            <person name="Pelletier E."/>
            <person name="Niang G."/>
            <person name="Scheremetjew M."/>
            <person name="Finn R."/>
            <person name="Kale V."/>
            <person name="Holt S."/>
            <person name="Cochrane G."/>
            <person name="Meng A."/>
            <person name="Brown T."/>
            <person name="Cohen L."/>
        </authorList>
    </citation>
    <scope>NUCLEOTIDE SEQUENCE</scope>
    <source>
        <strain evidence="10">CCMP219</strain>
    </source>
</reference>
<dbReference type="GO" id="GO:0035556">
    <property type="term" value="P:intracellular signal transduction"/>
    <property type="evidence" value="ECO:0007669"/>
    <property type="project" value="TreeGrafter"/>
</dbReference>
<dbReference type="GO" id="GO:0005524">
    <property type="term" value="F:ATP binding"/>
    <property type="evidence" value="ECO:0007669"/>
    <property type="project" value="UniProtKB-UniRule"/>
</dbReference>
<protein>
    <recommendedName>
        <fullName evidence="11">cGMP-dependent protein kinase</fullName>
    </recommendedName>
</protein>
<dbReference type="AlphaFoldDB" id="A0A7R9YVV4"/>
<evidence type="ECO:0000256" key="1">
    <source>
        <dbReference type="ARBA" id="ARBA00022535"/>
    </source>
</evidence>
<dbReference type="InterPro" id="IPR018490">
    <property type="entry name" value="cNMP-bd_dom_sf"/>
</dbReference>
<dbReference type="PANTHER" id="PTHR24346:SF30">
    <property type="entry name" value="MATERNAL EMBRYONIC LEUCINE ZIPPER KINASE"/>
    <property type="match status" value="1"/>
</dbReference>
<dbReference type="SUPFAM" id="SSF56112">
    <property type="entry name" value="Protein kinase-like (PK-like)"/>
    <property type="match status" value="1"/>
</dbReference>
<keyword evidence="1" id="KW-0140">cGMP</keyword>
<keyword evidence="6" id="KW-0142">cGMP-binding</keyword>
<dbReference type="PROSITE" id="PS00108">
    <property type="entry name" value="PROTEIN_KINASE_ST"/>
    <property type="match status" value="1"/>
</dbReference>
<feature type="domain" description="Protein kinase" evidence="8">
    <location>
        <begin position="101"/>
        <end position="446"/>
    </location>
</feature>
<evidence type="ECO:0008006" key="11">
    <source>
        <dbReference type="Google" id="ProtNLM"/>
    </source>
</evidence>
<feature type="binding site" evidence="7">
    <location>
        <position position="130"/>
    </location>
    <ligand>
        <name>ATP</name>
        <dbReference type="ChEBI" id="CHEBI:30616"/>
    </ligand>
</feature>
<dbReference type="SMART" id="SM00220">
    <property type="entry name" value="S_TKc"/>
    <property type="match status" value="1"/>
</dbReference>
<dbReference type="InterPro" id="IPR014710">
    <property type="entry name" value="RmlC-like_jellyroll"/>
</dbReference>
<name>A0A7R9YVV4_9CHLO</name>
<dbReference type="CDD" id="cd14008">
    <property type="entry name" value="STKc_LKB1_CaMKK"/>
    <property type="match status" value="1"/>
</dbReference>
<dbReference type="SUPFAM" id="SSF51206">
    <property type="entry name" value="cAMP-binding domain-like"/>
    <property type="match status" value="1"/>
</dbReference>
<accession>A0A7R9YVV4</accession>
<dbReference type="Gene3D" id="1.10.510.10">
    <property type="entry name" value="Transferase(Phosphotransferase) domain 1"/>
    <property type="match status" value="1"/>
</dbReference>
<dbReference type="PROSITE" id="PS50011">
    <property type="entry name" value="PROTEIN_KINASE_DOM"/>
    <property type="match status" value="1"/>
</dbReference>
<dbReference type="InterPro" id="IPR017441">
    <property type="entry name" value="Protein_kinase_ATP_BS"/>
</dbReference>
<dbReference type="Pfam" id="PF00069">
    <property type="entry name" value="Pkinase"/>
    <property type="match status" value="1"/>
</dbReference>
<evidence type="ECO:0000256" key="4">
    <source>
        <dbReference type="ARBA" id="ARBA00022777"/>
    </source>
</evidence>
<dbReference type="Gene3D" id="2.60.120.10">
    <property type="entry name" value="Jelly Rolls"/>
    <property type="match status" value="1"/>
</dbReference>
<feature type="domain" description="Cyclic nucleotide-binding" evidence="9">
    <location>
        <begin position="470"/>
        <end position="538"/>
    </location>
</feature>
<dbReference type="InterPro" id="IPR008271">
    <property type="entry name" value="Ser/Thr_kinase_AS"/>
</dbReference>
<dbReference type="GO" id="GO:0030553">
    <property type="term" value="F:cGMP binding"/>
    <property type="evidence" value="ECO:0007669"/>
    <property type="project" value="UniProtKB-KW"/>
</dbReference>
<dbReference type="PROSITE" id="PS50042">
    <property type="entry name" value="CNMP_BINDING_3"/>
    <property type="match status" value="1"/>
</dbReference>
<evidence type="ECO:0000256" key="6">
    <source>
        <dbReference type="ARBA" id="ARBA00022992"/>
    </source>
</evidence>
<keyword evidence="3 7" id="KW-0547">Nucleotide-binding</keyword>
<proteinExistence type="predicted"/>
<evidence type="ECO:0000259" key="8">
    <source>
        <dbReference type="PROSITE" id="PS50011"/>
    </source>
</evidence>
<dbReference type="InterPro" id="IPR011009">
    <property type="entry name" value="Kinase-like_dom_sf"/>
</dbReference>
<evidence type="ECO:0000256" key="2">
    <source>
        <dbReference type="ARBA" id="ARBA00022679"/>
    </source>
</evidence>
<dbReference type="PROSITE" id="PS00107">
    <property type="entry name" value="PROTEIN_KINASE_ATP"/>
    <property type="match status" value="1"/>
</dbReference>
<evidence type="ECO:0000256" key="5">
    <source>
        <dbReference type="ARBA" id="ARBA00022840"/>
    </source>
</evidence>
<organism evidence="10">
    <name type="scientific">Chlamydomonas euryale</name>
    <dbReference type="NCBI Taxonomy" id="1486919"/>
    <lineage>
        <taxon>Eukaryota</taxon>
        <taxon>Viridiplantae</taxon>
        <taxon>Chlorophyta</taxon>
        <taxon>core chlorophytes</taxon>
        <taxon>Chlorophyceae</taxon>
        <taxon>CS clade</taxon>
        <taxon>Chlamydomonadales</taxon>
        <taxon>Chlamydomonadaceae</taxon>
        <taxon>Chlamydomonas</taxon>
    </lineage>
</organism>
<evidence type="ECO:0000259" key="9">
    <source>
        <dbReference type="PROSITE" id="PS50042"/>
    </source>
</evidence>
<keyword evidence="4" id="KW-0418">Kinase</keyword>
<keyword evidence="5 7" id="KW-0067">ATP-binding</keyword>
<evidence type="ECO:0000313" key="10">
    <source>
        <dbReference type="EMBL" id="CAD8289745.1"/>
    </source>
</evidence>
<evidence type="ECO:0000256" key="3">
    <source>
        <dbReference type="ARBA" id="ARBA00022741"/>
    </source>
</evidence>
<dbReference type="GO" id="GO:0004674">
    <property type="term" value="F:protein serine/threonine kinase activity"/>
    <property type="evidence" value="ECO:0007669"/>
    <property type="project" value="TreeGrafter"/>
</dbReference>
<keyword evidence="2" id="KW-0808">Transferase</keyword>
<dbReference type="InterPro" id="IPR000719">
    <property type="entry name" value="Prot_kinase_dom"/>
</dbReference>
<dbReference type="EMBL" id="HBEC01021119">
    <property type="protein sequence ID" value="CAD8289745.1"/>
    <property type="molecule type" value="Transcribed_RNA"/>
</dbReference>
<dbReference type="Gene3D" id="3.30.200.20">
    <property type="entry name" value="Phosphorylase Kinase, domain 1"/>
    <property type="match status" value="1"/>
</dbReference>
<sequence>MDDAGPSSGCHSAGPPVSFGAVPRSLSRPVCGSVKSFYSNVPDSPSGAGLYRALEQLMLRNGEVMSRVQASMKGISSLAKETTTLQLGSDAQSGATLINQYVLVKTLGRGSFGKVKLCLNTMDGQMYAVKMINRAFVLRQLQRPVRGLLRKRSVVSSSASFAVKGGGASVGGGGGGGGMVTSSSWRQSLDETRRSAASGFGSSGCLHGSPLPIGPLESVMREIAVLKRLDHPNVVRLREVIDPPGSDYMMLVMDYMENGPVLETTSQNGFGRFSEDVARDYFRQVCCGLDYLHLNSVVHGDLKPENLLLTHGGTVLKIGDFGSSRILNDVHANSRVSGTPAFQSPEAVLGGALGADEQHAFAGDVWALGGVLYCLVYGRTPFQGASPLDVSRAILQGDVELPAAGGGGEDGEMPASDDLLDLLRRIFVADPEQRITLRDVMRHDWTTRRGTLPVPEAHQRAPIEVTRGQAMLAIDRSLASLICAKLKEHTFGPGDYVFRTHDEAHCVFMIMSGVVEMLAARALPKWLCAGAGGGEGGEGEGEDDLSLDIDESFILEFGVEVPPDSVQKEGKVHFTSEQAAMLRQRMSDMLLGRGEEYVVEVRGPGQVIGELSLDDTRVTHYMCSARAKTDVVAVKLTEESLIKALTTMYETQKPATGTIGAAGQGLSTSELGSRQQLPTMESLLSLLSDDVSLSSAYNTQTGRSMGCVDPAATAASLATIVDERDNSNVDSL</sequence>
<gene>
    <name evidence="10" type="ORF">CEUR00632_LOCUS9784</name>
</gene>
<dbReference type="PANTHER" id="PTHR24346">
    <property type="entry name" value="MAP/MICROTUBULE AFFINITY-REGULATING KINASE"/>
    <property type="match status" value="1"/>
</dbReference>
<evidence type="ECO:0000256" key="7">
    <source>
        <dbReference type="PROSITE-ProRule" id="PRU10141"/>
    </source>
</evidence>